<dbReference type="FunFam" id="2.60.40.420:FF:000021">
    <property type="entry name" value="Extracellular dihydrogeodin oxidase/laccase"/>
    <property type="match status" value="1"/>
</dbReference>
<dbReference type="PANTHER" id="PTHR11709:SF71">
    <property type="entry name" value="OXIDOREDUCTASE TPCJ"/>
    <property type="match status" value="1"/>
</dbReference>
<dbReference type="Pfam" id="PF00394">
    <property type="entry name" value="Cu-oxidase"/>
    <property type="match status" value="1"/>
</dbReference>
<dbReference type="CDD" id="cd13901">
    <property type="entry name" value="CuRO_3_MaLCC_like"/>
    <property type="match status" value="1"/>
</dbReference>
<evidence type="ECO:0000259" key="9">
    <source>
        <dbReference type="Pfam" id="PF07731"/>
    </source>
</evidence>
<dbReference type="EMBL" id="LN890994">
    <property type="protein sequence ID" value="CUS12369.1"/>
    <property type="molecule type" value="Genomic_DNA"/>
</dbReference>
<proteinExistence type="inferred from homology"/>
<evidence type="ECO:0000259" key="8">
    <source>
        <dbReference type="Pfam" id="PF00394"/>
    </source>
</evidence>
<feature type="domain" description="Plastocyanin-like" evidence="8">
    <location>
        <begin position="211"/>
        <end position="357"/>
    </location>
</feature>
<feature type="signal peptide" evidence="7">
    <location>
        <begin position="1"/>
        <end position="17"/>
    </location>
</feature>
<dbReference type="Pfam" id="PF07732">
    <property type="entry name" value="Cu-oxidase_3"/>
    <property type="match status" value="1"/>
</dbReference>
<dbReference type="GO" id="GO:0005507">
    <property type="term" value="F:copper ion binding"/>
    <property type="evidence" value="ECO:0007669"/>
    <property type="project" value="InterPro"/>
</dbReference>
<dbReference type="Proteomes" id="UP001412239">
    <property type="component" value="Unassembled WGS sequence"/>
</dbReference>
<dbReference type="FunFam" id="2.60.40.420:FF:000038">
    <property type="entry name" value="Extracellular dihydrogeodin oxidase/laccase"/>
    <property type="match status" value="1"/>
</dbReference>
<feature type="chain" id="PRO_5012064393" description="Laccase" evidence="7">
    <location>
        <begin position="18"/>
        <end position="593"/>
    </location>
</feature>
<keyword evidence="3" id="KW-0677">Repeat</keyword>
<keyword evidence="4" id="KW-0560">Oxidoreductase</keyword>
<evidence type="ECO:0008006" key="13">
    <source>
        <dbReference type="Google" id="ProtNLM"/>
    </source>
</evidence>
<sequence length="593" mass="65798">MLRPLFLTALLAFGVQALPAEIIERQSPGCTHSATSRDCWDATTNINTDYSTTWPNTGITREVDGSFEGSIVYWLTLQNVTLAPDGFARTMLTFNGSYPGPPITANWGDLVKIHVTNNLTNNGRVNCNFFITSIHWHGVRQLNTFQNDGVNGVTQCPLSPGTTQTYTWRATQYGTSWYHSHFAVQYPEGLAGPIVINGPASANYDVDLGAVMVTEWYHNTAFSTWHYAETVGLPQAQNGLIHGQNVFGSGGYRWNTTFVPGKKYRFRFINTGVESAFRLSIDDHQFKVIAADFVPITPYTVDSILIGDGERYDVIVEAKSNSTANLKNYWLRATVQTACSTGVDNPLNIKGIIRYEGGPTSGDPTTTGVAIPQNCADEPISSLVPVVQKPVPQIDLSGAQNLFWGLNVSPVIRWTLGGVSTRVNWSHPTLQLLQSTGTYPTEYNIIELPEHKWYYFVIEETTVRFAHPIHLHGHDFHILYQGNGTFNATEASLGARWSNPPRRDVAMLPGQGYMVIAFEADNPGIWVLHCHIAWHVSAGFALQFLERQGDITGVDNSTLGEICYNWNTYETTATHFQEDSGLKKRGLEFDSVM</sequence>
<protein>
    <recommendedName>
        <fullName evidence="13">Laccase</fullName>
    </recommendedName>
</protein>
<dbReference type="InterPro" id="IPR045087">
    <property type="entry name" value="Cu-oxidase_fam"/>
</dbReference>
<keyword evidence="5" id="KW-0186">Copper</keyword>
<evidence type="ECO:0000313" key="11">
    <source>
        <dbReference type="EMBL" id="CUS12369.1"/>
    </source>
</evidence>
<evidence type="ECO:0000313" key="12">
    <source>
        <dbReference type="Proteomes" id="UP001412239"/>
    </source>
</evidence>
<keyword evidence="12" id="KW-1185">Reference proteome</keyword>
<dbReference type="InterPro" id="IPR008972">
    <property type="entry name" value="Cupredoxin"/>
</dbReference>
<feature type="domain" description="Plastocyanin-like" evidence="9">
    <location>
        <begin position="427"/>
        <end position="549"/>
    </location>
</feature>
<dbReference type="Pfam" id="PF07731">
    <property type="entry name" value="Cu-oxidase_2"/>
    <property type="match status" value="1"/>
</dbReference>
<dbReference type="PANTHER" id="PTHR11709">
    <property type="entry name" value="MULTI-COPPER OXIDASE"/>
    <property type="match status" value="1"/>
</dbReference>
<keyword evidence="2" id="KW-0479">Metal-binding</keyword>
<dbReference type="InterPro" id="IPR011707">
    <property type="entry name" value="Cu-oxidase-like_N"/>
</dbReference>
<comment type="similarity">
    <text evidence="1">Belongs to the multicopper oxidase family.</text>
</comment>
<evidence type="ECO:0000259" key="10">
    <source>
        <dbReference type="Pfam" id="PF07732"/>
    </source>
</evidence>
<evidence type="ECO:0000256" key="3">
    <source>
        <dbReference type="ARBA" id="ARBA00022737"/>
    </source>
</evidence>
<dbReference type="SUPFAM" id="SSF49503">
    <property type="entry name" value="Cupredoxins"/>
    <property type="match status" value="3"/>
</dbReference>
<evidence type="ECO:0000256" key="6">
    <source>
        <dbReference type="ARBA" id="ARBA00023180"/>
    </source>
</evidence>
<dbReference type="CDD" id="cd13880">
    <property type="entry name" value="CuRO_2_MaLCC_like"/>
    <property type="match status" value="1"/>
</dbReference>
<accession>A0A292PXS9</accession>
<gene>
    <name evidence="11" type="ORF">GSTUAT00003562001</name>
</gene>
<name>A0A292PXS9_9PEZI</name>
<keyword evidence="7" id="KW-0732">Signal</keyword>
<organism evidence="11 12">
    <name type="scientific">Tuber aestivum</name>
    <name type="common">summer truffle</name>
    <dbReference type="NCBI Taxonomy" id="59557"/>
    <lineage>
        <taxon>Eukaryota</taxon>
        <taxon>Fungi</taxon>
        <taxon>Dikarya</taxon>
        <taxon>Ascomycota</taxon>
        <taxon>Pezizomycotina</taxon>
        <taxon>Pezizomycetes</taxon>
        <taxon>Pezizales</taxon>
        <taxon>Tuberaceae</taxon>
        <taxon>Tuber</taxon>
    </lineage>
</organism>
<keyword evidence="6" id="KW-0325">Glycoprotein</keyword>
<dbReference type="InterPro" id="IPR011706">
    <property type="entry name" value="Cu-oxidase_C"/>
</dbReference>
<evidence type="ECO:0000256" key="2">
    <source>
        <dbReference type="ARBA" id="ARBA00022723"/>
    </source>
</evidence>
<evidence type="ECO:0000256" key="4">
    <source>
        <dbReference type="ARBA" id="ARBA00023002"/>
    </source>
</evidence>
<dbReference type="InterPro" id="IPR001117">
    <property type="entry name" value="Cu-oxidase_2nd"/>
</dbReference>
<dbReference type="Gene3D" id="2.60.40.420">
    <property type="entry name" value="Cupredoxins - blue copper proteins"/>
    <property type="match status" value="3"/>
</dbReference>
<evidence type="ECO:0000256" key="1">
    <source>
        <dbReference type="ARBA" id="ARBA00010609"/>
    </source>
</evidence>
<reference evidence="11" key="1">
    <citation type="submission" date="2015-10" db="EMBL/GenBank/DDBJ databases">
        <authorList>
            <person name="Regsiter A."/>
            <person name="william w."/>
        </authorList>
    </citation>
    <scope>NUCLEOTIDE SEQUENCE</scope>
    <source>
        <strain evidence="11">Montdore</strain>
    </source>
</reference>
<dbReference type="CDD" id="cd13854">
    <property type="entry name" value="CuRO_1_MaLCC_like"/>
    <property type="match status" value="1"/>
</dbReference>
<evidence type="ECO:0000256" key="5">
    <source>
        <dbReference type="ARBA" id="ARBA00023008"/>
    </source>
</evidence>
<evidence type="ECO:0000256" key="7">
    <source>
        <dbReference type="SAM" id="SignalP"/>
    </source>
</evidence>
<dbReference type="GO" id="GO:0016491">
    <property type="term" value="F:oxidoreductase activity"/>
    <property type="evidence" value="ECO:0007669"/>
    <property type="project" value="UniProtKB-KW"/>
</dbReference>
<dbReference type="AlphaFoldDB" id="A0A292PXS9"/>
<feature type="domain" description="Plastocyanin-like" evidence="10">
    <location>
        <begin position="78"/>
        <end position="200"/>
    </location>
</feature>